<name>A0A816A2B5_9BILA</name>
<evidence type="ECO:0000313" key="2">
    <source>
        <dbReference type="EMBL" id="CAF4464347.1"/>
    </source>
</evidence>
<dbReference type="Proteomes" id="UP000681722">
    <property type="component" value="Unassembled WGS sequence"/>
</dbReference>
<gene>
    <name evidence="1" type="ORF">GPM918_LOCUS41817</name>
    <name evidence="2" type="ORF">SRO942_LOCUS42933</name>
</gene>
<protein>
    <submittedName>
        <fullName evidence="1">Uncharacterized protein</fullName>
    </submittedName>
</protein>
<dbReference type="Proteomes" id="UP000663829">
    <property type="component" value="Unassembled WGS sequence"/>
</dbReference>
<organism evidence="1 3">
    <name type="scientific">Didymodactylos carnosus</name>
    <dbReference type="NCBI Taxonomy" id="1234261"/>
    <lineage>
        <taxon>Eukaryota</taxon>
        <taxon>Metazoa</taxon>
        <taxon>Spiralia</taxon>
        <taxon>Gnathifera</taxon>
        <taxon>Rotifera</taxon>
        <taxon>Eurotatoria</taxon>
        <taxon>Bdelloidea</taxon>
        <taxon>Philodinida</taxon>
        <taxon>Philodinidae</taxon>
        <taxon>Didymodactylos</taxon>
    </lineage>
</organism>
<keyword evidence="3" id="KW-1185">Reference proteome</keyword>
<dbReference type="EMBL" id="CAJOBC010099992">
    <property type="protein sequence ID" value="CAF4464347.1"/>
    <property type="molecule type" value="Genomic_DNA"/>
</dbReference>
<proteinExistence type="predicted"/>
<evidence type="ECO:0000313" key="3">
    <source>
        <dbReference type="Proteomes" id="UP000663829"/>
    </source>
</evidence>
<dbReference type="EMBL" id="CAJNOQ010033815">
    <property type="protein sequence ID" value="CAF1591784.1"/>
    <property type="molecule type" value="Genomic_DNA"/>
</dbReference>
<evidence type="ECO:0000313" key="1">
    <source>
        <dbReference type="EMBL" id="CAF1591784.1"/>
    </source>
</evidence>
<comment type="caution">
    <text evidence="1">The sequence shown here is derived from an EMBL/GenBank/DDBJ whole genome shotgun (WGS) entry which is preliminary data.</text>
</comment>
<sequence>MEPITVTEEEVLNIMQNLKLHKAVAGGITSRIAKELAAVLAPLLTHITNGTLGQPIFPKSLKMGLLLPVFKKEIQRHYRERHYRETIPRTTLPRATLPRTTLPRIPKTILPRIQRTTLPRRLVCWKSRINEASFVFCTSCLQT</sequence>
<accession>A0A816A2B5</accession>
<reference evidence="1" key="1">
    <citation type="submission" date="2021-02" db="EMBL/GenBank/DDBJ databases">
        <authorList>
            <person name="Nowell W R."/>
        </authorList>
    </citation>
    <scope>NUCLEOTIDE SEQUENCE</scope>
</reference>
<dbReference type="AlphaFoldDB" id="A0A816A2B5"/>
<dbReference type="OrthoDB" id="6774216at2759"/>